<name>A0A2M4DPY0_ANODA</name>
<accession>A0A2M4DPY0</accession>
<dbReference type="AlphaFoldDB" id="A0A2M4DPY0"/>
<sequence length="74" mass="7886">MCETRPPRPTTIAVCVCVSPLRAMGCVCACPECASRVVCVCSRATDFCVAVAPTGARPQTPPLFGWSCYPRVVH</sequence>
<keyword evidence="1" id="KW-0732">Signal</keyword>
<feature type="chain" id="PRO_5014682506" evidence="1">
    <location>
        <begin position="30"/>
        <end position="74"/>
    </location>
</feature>
<reference evidence="2" key="1">
    <citation type="submission" date="2018-01" db="EMBL/GenBank/DDBJ databases">
        <title>An insight into the sialome of Amazonian anophelines.</title>
        <authorList>
            <person name="Ribeiro J.M."/>
            <person name="Scarpassa V."/>
            <person name="Calvo E."/>
        </authorList>
    </citation>
    <scope>NUCLEOTIDE SEQUENCE</scope>
</reference>
<evidence type="ECO:0000313" key="2">
    <source>
        <dbReference type="EMBL" id="MBW79623.1"/>
    </source>
</evidence>
<protein>
    <submittedName>
        <fullName evidence="2">Putative secreted protein</fullName>
    </submittedName>
</protein>
<feature type="signal peptide" evidence="1">
    <location>
        <begin position="1"/>
        <end position="29"/>
    </location>
</feature>
<proteinExistence type="predicted"/>
<organism evidence="2">
    <name type="scientific">Anopheles darlingi</name>
    <name type="common">Mosquito</name>
    <dbReference type="NCBI Taxonomy" id="43151"/>
    <lineage>
        <taxon>Eukaryota</taxon>
        <taxon>Metazoa</taxon>
        <taxon>Ecdysozoa</taxon>
        <taxon>Arthropoda</taxon>
        <taxon>Hexapoda</taxon>
        <taxon>Insecta</taxon>
        <taxon>Pterygota</taxon>
        <taxon>Neoptera</taxon>
        <taxon>Endopterygota</taxon>
        <taxon>Diptera</taxon>
        <taxon>Nematocera</taxon>
        <taxon>Culicoidea</taxon>
        <taxon>Culicidae</taxon>
        <taxon>Anophelinae</taxon>
        <taxon>Anopheles</taxon>
    </lineage>
</organism>
<dbReference type="EMBL" id="GGFL01015445">
    <property type="protein sequence ID" value="MBW79623.1"/>
    <property type="molecule type" value="Transcribed_RNA"/>
</dbReference>
<evidence type="ECO:0000256" key="1">
    <source>
        <dbReference type="SAM" id="SignalP"/>
    </source>
</evidence>